<organism evidence="2 3">
    <name type="scientific">Fluviicoccus keumensis</name>
    <dbReference type="NCBI Taxonomy" id="1435465"/>
    <lineage>
        <taxon>Bacteria</taxon>
        <taxon>Pseudomonadati</taxon>
        <taxon>Pseudomonadota</taxon>
        <taxon>Gammaproteobacteria</taxon>
        <taxon>Moraxellales</taxon>
        <taxon>Moraxellaceae</taxon>
        <taxon>Fluviicoccus</taxon>
    </lineage>
</organism>
<protein>
    <submittedName>
        <fullName evidence="2">Protein phosphatase</fullName>
    </submittedName>
</protein>
<name>A0A4Q7ZAL2_9GAMM</name>
<dbReference type="AlphaFoldDB" id="A0A4Q7ZAL2"/>
<dbReference type="PROSITE" id="PS51746">
    <property type="entry name" value="PPM_2"/>
    <property type="match status" value="1"/>
</dbReference>
<dbReference type="RefSeq" id="WP_207224555.1">
    <property type="nucleotide sequence ID" value="NZ_SHKX01000010.1"/>
</dbReference>
<comment type="caution">
    <text evidence="2">The sequence shown here is derived from an EMBL/GenBank/DDBJ whole genome shotgun (WGS) entry which is preliminary data.</text>
</comment>
<reference evidence="2 3" key="1">
    <citation type="submission" date="2019-02" db="EMBL/GenBank/DDBJ databases">
        <title>Genomic Encyclopedia of Type Strains, Phase IV (KMG-IV): sequencing the most valuable type-strain genomes for metagenomic binning, comparative biology and taxonomic classification.</title>
        <authorList>
            <person name="Goeker M."/>
        </authorList>
    </citation>
    <scope>NUCLEOTIDE SEQUENCE [LARGE SCALE GENOMIC DNA]</scope>
    <source>
        <strain evidence="2 3">DSM 105135</strain>
    </source>
</reference>
<evidence type="ECO:0000313" key="2">
    <source>
        <dbReference type="EMBL" id="RZU47600.1"/>
    </source>
</evidence>
<dbReference type="GO" id="GO:0004722">
    <property type="term" value="F:protein serine/threonine phosphatase activity"/>
    <property type="evidence" value="ECO:0007669"/>
    <property type="project" value="InterPro"/>
</dbReference>
<accession>A0A4Q7ZAL2</accession>
<proteinExistence type="predicted"/>
<dbReference type="InterPro" id="IPR036457">
    <property type="entry name" value="PPM-type-like_dom_sf"/>
</dbReference>
<evidence type="ECO:0000313" key="3">
    <source>
        <dbReference type="Proteomes" id="UP000292423"/>
    </source>
</evidence>
<dbReference type="EMBL" id="SHKX01000010">
    <property type="protein sequence ID" value="RZU47600.1"/>
    <property type="molecule type" value="Genomic_DNA"/>
</dbReference>
<dbReference type="InterPro" id="IPR001932">
    <property type="entry name" value="PPM-type_phosphatase-like_dom"/>
</dbReference>
<dbReference type="CDD" id="cd00143">
    <property type="entry name" value="PP2Cc"/>
    <property type="match status" value="1"/>
</dbReference>
<dbReference type="InterPro" id="IPR015655">
    <property type="entry name" value="PP2C"/>
</dbReference>
<dbReference type="SUPFAM" id="SSF81606">
    <property type="entry name" value="PP2C-like"/>
    <property type="match status" value="1"/>
</dbReference>
<gene>
    <name evidence="2" type="ORF">EV700_0567</name>
</gene>
<keyword evidence="3" id="KW-1185">Reference proteome</keyword>
<dbReference type="Proteomes" id="UP000292423">
    <property type="component" value="Unassembled WGS sequence"/>
</dbReference>
<sequence>MLVWTSAQATDIGAKRKINEDAVLSRPDIGLWAVADGMGGHAAGDVASQAVIDALLQTNPDKDLSDFVDTIEDKILLVNQNLRRHGQEALGGRTLGTTVVSLFIVDGMGACIWAGDSRLYLYRDGELKRISHDHSAVQEMIDSGMITPDQAAHHPHRNVITRAVGGGDKLYPELRVFNVQAGDWYLLCSDGFYNEVSEDVMSSLIVQDTLEASVAKLMEKALAHGAADNVSLIVVKVSEAS</sequence>
<feature type="domain" description="PPM-type phosphatase" evidence="1">
    <location>
        <begin position="5"/>
        <end position="237"/>
    </location>
</feature>
<dbReference type="Gene3D" id="3.60.40.10">
    <property type="entry name" value="PPM-type phosphatase domain"/>
    <property type="match status" value="1"/>
</dbReference>
<dbReference type="PANTHER" id="PTHR47992">
    <property type="entry name" value="PROTEIN PHOSPHATASE"/>
    <property type="match status" value="1"/>
</dbReference>
<evidence type="ECO:0000259" key="1">
    <source>
        <dbReference type="PROSITE" id="PS51746"/>
    </source>
</evidence>
<dbReference type="SMART" id="SM00331">
    <property type="entry name" value="PP2C_SIG"/>
    <property type="match status" value="1"/>
</dbReference>
<dbReference type="Pfam" id="PF13672">
    <property type="entry name" value="PP2C_2"/>
    <property type="match status" value="1"/>
</dbReference>
<dbReference type="SMART" id="SM00332">
    <property type="entry name" value="PP2Cc"/>
    <property type="match status" value="1"/>
</dbReference>